<evidence type="ECO:0000313" key="2">
    <source>
        <dbReference type="EMBL" id="NUZ04562.1"/>
    </source>
</evidence>
<sequence>MPTSALRRAAAARAGRCAGVLALVGALLAGCATEPPRPAPRAMTAGEARELIDAALPANVSDRPGWVADIYAGFVAHDVAPGPESVCAVMAVIQQESGFRVNPVVPGLGGLTLREIERRADRIGVPALVVRTALRLPSGNGQSFLERIEAAKTEKELSDIFQDLIGAVPMGRRLFADWNPIRTRGPMQVNVEFAEALASSKPYPYPAPRGIAEELFTRRGSVYFGIAHLLAYDAPYDRLLYRFADYNAGQYASRNAAFQRAASSASGIPLVADGALLARDSSARGAGSTLLAVRSMAGRLGLGERDIEAALERGRRADFAETRLYRRVFELAEEAEGRPLPRAQVPRIQLEGAKISRPLTNEWFANSVNGHHRRCMDRLAAG</sequence>
<gene>
    <name evidence="2" type="ORF">HQN59_02200</name>
</gene>
<dbReference type="AlphaFoldDB" id="A0A7Y6TV50"/>
<proteinExistence type="predicted"/>
<name>A0A7Y6TV50_9BURK</name>
<evidence type="ECO:0000256" key="1">
    <source>
        <dbReference type="SAM" id="SignalP"/>
    </source>
</evidence>
<dbReference type="RefSeq" id="WP_176065607.1">
    <property type="nucleotide sequence ID" value="NZ_JABWMJ010000001.1"/>
</dbReference>
<dbReference type="PROSITE" id="PS51257">
    <property type="entry name" value="PROKAR_LIPOPROTEIN"/>
    <property type="match status" value="1"/>
</dbReference>
<accession>A0A7Y6TV50</accession>
<protein>
    <submittedName>
        <fullName evidence="2">DUF1615 domain-containing protein</fullName>
    </submittedName>
</protein>
<dbReference type="EMBL" id="JABWMJ010000001">
    <property type="protein sequence ID" value="NUZ04562.1"/>
    <property type="molecule type" value="Genomic_DNA"/>
</dbReference>
<reference evidence="2 3" key="1">
    <citation type="submission" date="2020-06" db="EMBL/GenBank/DDBJ databases">
        <title>Schlegella sp. ID0723 isolated from air conditioner.</title>
        <authorList>
            <person name="Kim D.Y."/>
            <person name="Kim D.-U."/>
        </authorList>
    </citation>
    <scope>NUCLEOTIDE SEQUENCE [LARGE SCALE GENOMIC DNA]</scope>
    <source>
        <strain evidence="2 3">ID0723</strain>
    </source>
</reference>
<comment type="caution">
    <text evidence="2">The sequence shown here is derived from an EMBL/GenBank/DDBJ whole genome shotgun (WGS) entry which is preliminary data.</text>
</comment>
<feature type="signal peptide" evidence="1">
    <location>
        <begin position="1"/>
        <end position="29"/>
    </location>
</feature>
<keyword evidence="3" id="KW-1185">Reference proteome</keyword>
<feature type="chain" id="PRO_5030537103" evidence="1">
    <location>
        <begin position="30"/>
        <end position="382"/>
    </location>
</feature>
<dbReference type="InterPro" id="IPR011673">
    <property type="entry name" value="DUF1615"/>
</dbReference>
<dbReference type="Proteomes" id="UP000529637">
    <property type="component" value="Unassembled WGS sequence"/>
</dbReference>
<dbReference type="Pfam" id="PF07759">
    <property type="entry name" value="DUF1615"/>
    <property type="match status" value="1"/>
</dbReference>
<organism evidence="2 3">
    <name type="scientific">Piscinibacter koreensis</name>
    <dbReference type="NCBI Taxonomy" id="2742824"/>
    <lineage>
        <taxon>Bacteria</taxon>
        <taxon>Pseudomonadati</taxon>
        <taxon>Pseudomonadota</taxon>
        <taxon>Betaproteobacteria</taxon>
        <taxon>Burkholderiales</taxon>
        <taxon>Sphaerotilaceae</taxon>
        <taxon>Piscinibacter</taxon>
    </lineage>
</organism>
<keyword evidence="1" id="KW-0732">Signal</keyword>
<evidence type="ECO:0000313" key="3">
    <source>
        <dbReference type="Proteomes" id="UP000529637"/>
    </source>
</evidence>